<feature type="region of interest" description="Disordered" evidence="1">
    <location>
        <begin position="249"/>
        <end position="306"/>
    </location>
</feature>
<protein>
    <submittedName>
        <fullName evidence="3">Uncharacterized protein</fullName>
    </submittedName>
</protein>
<evidence type="ECO:0000313" key="3">
    <source>
        <dbReference type="EMBL" id="KAK5165526.1"/>
    </source>
</evidence>
<accession>A0AAV9P2B3</accession>
<reference evidence="3 4" key="1">
    <citation type="submission" date="2023-08" db="EMBL/GenBank/DDBJ databases">
        <title>Black Yeasts Isolated from many extreme environments.</title>
        <authorList>
            <person name="Coleine C."/>
            <person name="Stajich J.E."/>
            <person name="Selbmann L."/>
        </authorList>
    </citation>
    <scope>NUCLEOTIDE SEQUENCE [LARGE SCALE GENOMIC DNA]</scope>
    <source>
        <strain evidence="3 4">CCFEE 5935</strain>
    </source>
</reference>
<comment type="caution">
    <text evidence="3">The sequence shown here is derived from an EMBL/GenBank/DDBJ whole genome shotgun (WGS) entry which is preliminary data.</text>
</comment>
<evidence type="ECO:0000256" key="2">
    <source>
        <dbReference type="SAM" id="Phobius"/>
    </source>
</evidence>
<feature type="compositionally biased region" description="Polar residues" evidence="1">
    <location>
        <begin position="175"/>
        <end position="190"/>
    </location>
</feature>
<sequence length="306" mass="31630">MALTSIGPLTTVFTPPAGCLSTRTYNGNAIWAPDVSKGSLSPAVLLGATGQAADLLCYPPKFTLNHYYSPGICPSGWYSACEPTGSASSVAPDAAKTVQCCPTGLNCDGLAWCRGDPAPPGPIWSLYTDKYGIEGKMTDMVFPTLSVMAKPIFVAYESSDQDVLAAATRAAKTAEPTNGANAASRTSAGSLENGAGLSSQSSSSGDSLSGGTIAGIVIGSLGGGILLATIMTFLALRWLGYRKMPKDGFDEKDQSGPWSELGAGQANELQKSQMGPWNESGTGRANELHAWPRAAELPSQNPDKPA</sequence>
<dbReference type="RefSeq" id="XP_064655610.1">
    <property type="nucleotide sequence ID" value="XM_064806284.1"/>
</dbReference>
<name>A0AAV9P2B3_9PEZI</name>
<gene>
    <name evidence="3" type="ORF">LTR77_009055</name>
</gene>
<keyword evidence="2" id="KW-0472">Membrane</keyword>
<feature type="transmembrane region" description="Helical" evidence="2">
    <location>
        <begin position="213"/>
        <end position="236"/>
    </location>
</feature>
<keyword evidence="2" id="KW-0812">Transmembrane</keyword>
<keyword evidence="4" id="KW-1185">Reference proteome</keyword>
<proteinExistence type="predicted"/>
<keyword evidence="2" id="KW-1133">Transmembrane helix</keyword>
<feature type="region of interest" description="Disordered" evidence="1">
    <location>
        <begin position="174"/>
        <end position="207"/>
    </location>
</feature>
<dbReference type="AlphaFoldDB" id="A0AAV9P2B3"/>
<dbReference type="GeneID" id="89930387"/>
<feature type="compositionally biased region" description="Low complexity" evidence="1">
    <location>
        <begin position="194"/>
        <end position="207"/>
    </location>
</feature>
<feature type="compositionally biased region" description="Polar residues" evidence="1">
    <location>
        <begin position="267"/>
        <end position="283"/>
    </location>
</feature>
<evidence type="ECO:0000256" key="1">
    <source>
        <dbReference type="SAM" id="MobiDB-lite"/>
    </source>
</evidence>
<evidence type="ECO:0000313" key="4">
    <source>
        <dbReference type="Proteomes" id="UP001337655"/>
    </source>
</evidence>
<dbReference type="EMBL" id="JAVRRT010000016">
    <property type="protein sequence ID" value="KAK5165526.1"/>
    <property type="molecule type" value="Genomic_DNA"/>
</dbReference>
<organism evidence="3 4">
    <name type="scientific">Saxophila tyrrhenica</name>
    <dbReference type="NCBI Taxonomy" id="1690608"/>
    <lineage>
        <taxon>Eukaryota</taxon>
        <taxon>Fungi</taxon>
        <taxon>Dikarya</taxon>
        <taxon>Ascomycota</taxon>
        <taxon>Pezizomycotina</taxon>
        <taxon>Dothideomycetes</taxon>
        <taxon>Dothideomycetidae</taxon>
        <taxon>Mycosphaerellales</taxon>
        <taxon>Extremaceae</taxon>
        <taxon>Saxophila</taxon>
    </lineage>
</organism>
<dbReference type="Proteomes" id="UP001337655">
    <property type="component" value="Unassembled WGS sequence"/>
</dbReference>